<evidence type="ECO:0000313" key="2">
    <source>
        <dbReference type="EMBL" id="PWC29917.1"/>
    </source>
</evidence>
<dbReference type="PROSITE" id="PS51257">
    <property type="entry name" value="PROKAR_LIPOPROTEIN"/>
    <property type="match status" value="1"/>
</dbReference>
<comment type="caution">
    <text evidence="2">The sequence shown here is derived from an EMBL/GenBank/DDBJ whole genome shotgun (WGS) entry which is preliminary data.</text>
</comment>
<dbReference type="OrthoDB" id="7277252at2"/>
<keyword evidence="1" id="KW-1133">Transmembrane helix</keyword>
<keyword evidence="3" id="KW-1185">Reference proteome</keyword>
<organism evidence="2 3">
    <name type="scientific">Teichococcus aestuarii</name>
    <dbReference type="NCBI Taxonomy" id="568898"/>
    <lineage>
        <taxon>Bacteria</taxon>
        <taxon>Pseudomonadati</taxon>
        <taxon>Pseudomonadota</taxon>
        <taxon>Alphaproteobacteria</taxon>
        <taxon>Acetobacterales</taxon>
        <taxon>Roseomonadaceae</taxon>
        <taxon>Roseomonas</taxon>
    </lineage>
</organism>
<keyword evidence="1" id="KW-0472">Membrane</keyword>
<proteinExistence type="predicted"/>
<dbReference type="AlphaFoldDB" id="A0A2U1V7M4"/>
<evidence type="ECO:0000256" key="1">
    <source>
        <dbReference type="SAM" id="Phobius"/>
    </source>
</evidence>
<gene>
    <name evidence="2" type="ORF">CR165_03330</name>
</gene>
<sequence length="115" mass="12258">MTLLRRLPGVAVATLAFLLWSSAFLLLYVAVSLGCAWGWDQPAALGLSLQRWVLLGVWAVHLALLGTLLAWSWRGTRWGSAEDAFRPVLATGGLGLALAATLWCGLPVLLASACQ</sequence>
<evidence type="ECO:0000313" key="3">
    <source>
        <dbReference type="Proteomes" id="UP000245048"/>
    </source>
</evidence>
<keyword evidence="1" id="KW-0812">Transmembrane</keyword>
<protein>
    <submittedName>
        <fullName evidence="2">Uncharacterized protein</fullName>
    </submittedName>
</protein>
<feature type="transmembrane region" description="Helical" evidence="1">
    <location>
        <begin position="85"/>
        <end position="110"/>
    </location>
</feature>
<feature type="transmembrane region" description="Helical" evidence="1">
    <location>
        <begin position="12"/>
        <end position="39"/>
    </location>
</feature>
<reference evidence="3" key="1">
    <citation type="submission" date="2017-10" db="EMBL/GenBank/DDBJ databases">
        <authorList>
            <person name="Toshchakov S.V."/>
            <person name="Goeva M.A."/>
        </authorList>
    </citation>
    <scope>NUCLEOTIDE SEQUENCE [LARGE SCALE GENOMIC DNA]</scope>
    <source>
        <strain evidence="3">JR1/69-1-13</strain>
    </source>
</reference>
<name>A0A2U1V7M4_9PROT</name>
<feature type="transmembrane region" description="Helical" evidence="1">
    <location>
        <begin position="51"/>
        <end position="73"/>
    </location>
</feature>
<dbReference type="Proteomes" id="UP000245048">
    <property type="component" value="Unassembled WGS sequence"/>
</dbReference>
<dbReference type="RefSeq" id="WP_109515552.1">
    <property type="nucleotide sequence ID" value="NZ_PDOA01000002.1"/>
</dbReference>
<accession>A0A2U1V7M4</accession>
<dbReference type="EMBL" id="PDOA01000002">
    <property type="protein sequence ID" value="PWC29917.1"/>
    <property type="molecule type" value="Genomic_DNA"/>
</dbReference>